<comment type="caution">
    <text evidence="1">The sequence shown here is derived from an EMBL/GenBank/DDBJ whole genome shotgun (WGS) entry which is preliminary data.</text>
</comment>
<gene>
    <name evidence="1" type="ORF">ENL91_01695</name>
</gene>
<protein>
    <submittedName>
        <fullName evidence="1">Uncharacterized protein</fullName>
    </submittedName>
</protein>
<dbReference type="EMBL" id="DRVT01000017">
    <property type="protein sequence ID" value="HHI48867.1"/>
    <property type="molecule type" value="Genomic_DNA"/>
</dbReference>
<proteinExistence type="predicted"/>
<name>A0A7J3UYB4_9CREN</name>
<evidence type="ECO:0000313" key="1">
    <source>
        <dbReference type="EMBL" id="HHI48867.1"/>
    </source>
</evidence>
<dbReference type="AlphaFoldDB" id="A0A7J3UYB4"/>
<sequence length="171" mass="19236">MPEMLAAEEILREIIEKYNKKPIGWHMASDLRGNAIVIGPDIGYRIKTMMISPSENIGFGTRFEPGNLGASIGSGYHFGFRPVPPELFEKISKENFVTEGVQRIIGKILESDPVPLERIDSEAGGILGGPFLQHPDLRGISKAQQELDEKLRIEVEKEFIRRCPMRASIYR</sequence>
<accession>A0A7J3UYB4</accession>
<organism evidence="1">
    <name type="scientific">Candidatus Methanosuratincola petrocarbonis</name>
    <name type="common">ex Vanwonterghem et al. 2016</name>
    <dbReference type="NCBI Taxonomy" id="1867261"/>
    <lineage>
        <taxon>Archaea</taxon>
        <taxon>Thermoproteota</taxon>
        <taxon>Methanosuratincolia</taxon>
        <taxon>Candidatus Methanomethylicales</taxon>
        <taxon>Candidatus Methanomethylicaceae</taxon>
        <taxon>Candidatus Methanosuratincola (ex Vanwonterghem et al. 2016)</taxon>
    </lineage>
</organism>
<reference evidence="1" key="1">
    <citation type="journal article" date="2020" name="mSystems">
        <title>Genome- and Community-Level Interaction Insights into Carbon Utilization and Element Cycling Functions of Hydrothermarchaeota in Hydrothermal Sediment.</title>
        <authorList>
            <person name="Zhou Z."/>
            <person name="Liu Y."/>
            <person name="Xu W."/>
            <person name="Pan J."/>
            <person name="Luo Z.H."/>
            <person name="Li M."/>
        </authorList>
    </citation>
    <scope>NUCLEOTIDE SEQUENCE [LARGE SCALE GENOMIC DNA]</scope>
    <source>
        <strain evidence="1">SpSt-1038</strain>
    </source>
</reference>